<organism evidence="4 5">
    <name type="scientific">Huiozyma naganishii (strain ATCC MYA-139 / BCRC 22969 / CBS 8797 / KCTC 17520 / NBRC 10181 / NCYC 3082 / Yp74L-3)</name>
    <name type="common">Yeast</name>
    <name type="synonym">Kazachstania naganishii</name>
    <dbReference type="NCBI Taxonomy" id="1071383"/>
    <lineage>
        <taxon>Eukaryota</taxon>
        <taxon>Fungi</taxon>
        <taxon>Dikarya</taxon>
        <taxon>Ascomycota</taxon>
        <taxon>Saccharomycotina</taxon>
        <taxon>Saccharomycetes</taxon>
        <taxon>Saccharomycetales</taxon>
        <taxon>Saccharomycetaceae</taxon>
        <taxon>Huiozyma</taxon>
    </lineage>
</organism>
<keyword evidence="1" id="KW-0547">Nucleotide-binding</keyword>
<evidence type="ECO:0000313" key="4">
    <source>
        <dbReference type="EMBL" id="CCK70509.1"/>
    </source>
</evidence>
<evidence type="ECO:0000259" key="3">
    <source>
        <dbReference type="Pfam" id="PF01926"/>
    </source>
</evidence>
<feature type="domain" description="G" evidence="3">
    <location>
        <begin position="153"/>
        <end position="246"/>
    </location>
</feature>
<name>J7S6Q8_HUIN7</name>
<dbReference type="SUPFAM" id="SSF52540">
    <property type="entry name" value="P-loop containing nucleoside triphosphate hydrolases"/>
    <property type="match status" value="1"/>
</dbReference>
<dbReference type="GO" id="GO:1902775">
    <property type="term" value="P:mitochondrial large ribosomal subunit assembly"/>
    <property type="evidence" value="ECO:0007669"/>
    <property type="project" value="EnsemblFungi"/>
</dbReference>
<dbReference type="Gene3D" id="3.40.50.300">
    <property type="entry name" value="P-loop containing nucleotide triphosphate hydrolases"/>
    <property type="match status" value="1"/>
</dbReference>
<dbReference type="GO" id="GO:0003924">
    <property type="term" value="F:GTPase activity"/>
    <property type="evidence" value="ECO:0007669"/>
    <property type="project" value="TreeGrafter"/>
</dbReference>
<reference evidence="4 5" key="1">
    <citation type="journal article" date="2011" name="Proc. Natl. Acad. Sci. U.S.A.">
        <title>Evolutionary erosion of yeast sex chromosomes by mating-type switching accidents.</title>
        <authorList>
            <person name="Gordon J.L."/>
            <person name="Armisen D."/>
            <person name="Proux-Wera E."/>
            <person name="Oheigeartaigh S.S."/>
            <person name="Byrne K.P."/>
            <person name="Wolfe K.H."/>
        </authorList>
    </citation>
    <scope>NUCLEOTIDE SEQUENCE [LARGE SCALE GENOMIC DNA]</scope>
    <source>
        <strain evidence="5">ATCC MYA-139 / BCRC 22969 / CBS 8797 / CCRC 22969 / KCTC 17520 / NBRC 10181 / NCYC 3082</strain>
    </source>
</reference>
<reference evidence="5" key="2">
    <citation type="submission" date="2012-08" db="EMBL/GenBank/DDBJ databases">
        <title>Genome sequence of Kazachstania naganishii.</title>
        <authorList>
            <person name="Gordon J.L."/>
            <person name="Armisen D."/>
            <person name="Proux-Wera E."/>
            <person name="OhEigeartaigh S.S."/>
            <person name="Byrne K.P."/>
            <person name="Wolfe K.H."/>
        </authorList>
    </citation>
    <scope>NUCLEOTIDE SEQUENCE [LARGE SCALE GENOMIC DNA]</scope>
    <source>
        <strain evidence="5">ATCC MYA-139 / BCRC 22969 / CBS 8797 / CCRC 22969 / KCTC 17520 / NBRC 10181 / NCYC 3082</strain>
    </source>
</reference>
<keyword evidence="5" id="KW-1185">Reference proteome</keyword>
<keyword evidence="2" id="KW-0342">GTP-binding</keyword>
<dbReference type="CDD" id="cd01856">
    <property type="entry name" value="YlqF"/>
    <property type="match status" value="1"/>
</dbReference>
<dbReference type="InterPro" id="IPR027417">
    <property type="entry name" value="P-loop_NTPase"/>
</dbReference>
<dbReference type="eggNOG" id="KOG2485">
    <property type="taxonomic scope" value="Eukaryota"/>
</dbReference>
<accession>J7S6Q8</accession>
<dbReference type="RefSeq" id="XP_022464755.1">
    <property type="nucleotide sequence ID" value="XM_022608239.1"/>
</dbReference>
<protein>
    <recommendedName>
        <fullName evidence="3">G domain-containing protein</fullName>
    </recommendedName>
</protein>
<dbReference type="OrthoDB" id="269151at2759"/>
<dbReference type="Proteomes" id="UP000006310">
    <property type="component" value="Chromosome 5"/>
</dbReference>
<dbReference type="GeneID" id="34526209"/>
<dbReference type="PANTHER" id="PTHR45782:SF4">
    <property type="entry name" value="MITOCHONDRIAL RIBOSOME-ASSOCIATED GTPASE 1"/>
    <property type="match status" value="1"/>
</dbReference>
<dbReference type="InterPro" id="IPR006073">
    <property type="entry name" value="GTP-bd"/>
</dbReference>
<dbReference type="AlphaFoldDB" id="J7S6Q8"/>
<dbReference type="OMA" id="GVLWPKF"/>
<dbReference type="GO" id="GO:0005525">
    <property type="term" value="F:GTP binding"/>
    <property type="evidence" value="ECO:0007669"/>
    <property type="project" value="UniProtKB-KW"/>
</dbReference>
<evidence type="ECO:0000256" key="2">
    <source>
        <dbReference type="ARBA" id="ARBA00023134"/>
    </source>
</evidence>
<dbReference type="HOGENOM" id="CLU_011106_0_1_1"/>
<dbReference type="EMBL" id="HE978318">
    <property type="protein sequence ID" value="CCK70509.1"/>
    <property type="molecule type" value="Genomic_DNA"/>
</dbReference>
<dbReference type="PANTHER" id="PTHR45782">
    <property type="entry name" value="MITOCHONDRIAL RIBOSOME-ASSOCIATED GTPASE 1"/>
    <property type="match status" value="1"/>
</dbReference>
<dbReference type="GO" id="GO:0005743">
    <property type="term" value="C:mitochondrial inner membrane"/>
    <property type="evidence" value="ECO:0007669"/>
    <property type="project" value="EnsemblFungi"/>
</dbReference>
<dbReference type="GO" id="GO:0032543">
    <property type="term" value="P:mitochondrial translation"/>
    <property type="evidence" value="ECO:0007669"/>
    <property type="project" value="TreeGrafter"/>
</dbReference>
<dbReference type="KEGG" id="kng:KNAG_0E02490"/>
<dbReference type="Pfam" id="PF01926">
    <property type="entry name" value="MMR_HSR1"/>
    <property type="match status" value="1"/>
</dbReference>
<sequence length="371" mass="42477">MSLPRLLTRRHSSFVPRYAFPKYNIRKSDFKGHQMKALKKFEYLAPQLKMIIELRDIRAPLSTRNVLFDKILFSKKYDLERLIVYTKSDLMSHANSREYLKKLASWHDQMNEKFIIIDCRKVSDAKNLMDIINWSSKKTLEEGIPLPMGFRALVTGVPNLGKSTLVNSLRMLNADTYDPERIGRRKNIKVAKTGNVAGVTRSTSECIRISPSKSTQGVYLIDTPGIGLPGRASTDQRFLAQALCGCIKNNLIDPVILADFLLYTMNLQNCKHGEWYSSSTTNPTNDIDEVLNRLKSLKDLRKDDTAIALKWVNEWSKNGRDIVFDVEMLLSPDEFSYKDYVVQELKKLSDFEINAASTIKRHGANRSVFQL</sequence>
<evidence type="ECO:0000256" key="1">
    <source>
        <dbReference type="ARBA" id="ARBA00022741"/>
    </source>
</evidence>
<dbReference type="STRING" id="1071383.J7S6Q8"/>
<evidence type="ECO:0000313" key="5">
    <source>
        <dbReference type="Proteomes" id="UP000006310"/>
    </source>
</evidence>
<gene>
    <name evidence="4" type="primary">KNAG0E02490</name>
    <name evidence="4" type="ordered locus">KNAG_0E02490</name>
</gene>
<proteinExistence type="predicted"/>